<accession>M1ZT63</accession>
<dbReference type="EMBL" id="AMXI01000197">
    <property type="protein sequence ID" value="EKN42997.1"/>
    <property type="molecule type" value="Genomic_DNA"/>
</dbReference>
<comment type="caution">
    <text evidence="1">The sequence shown here is derived from an EMBL/GenBank/DDBJ whole genome shotgun (WGS) entry which is preliminary data.</text>
</comment>
<gene>
    <name evidence="1" type="ORF">CFSAN001627_03730</name>
</gene>
<proteinExistence type="predicted"/>
<reference evidence="1 2" key="2">
    <citation type="submission" date="2013-03" db="EMBL/GenBank/DDBJ databases">
        <title>Diversity in Clostridium botulinum.</title>
        <authorList>
            <person name="Timme R.E."/>
            <person name="Allard M."/>
            <person name="Luo Y."/>
            <person name="Strain E."/>
            <person name="Gonzalez-Escalona N."/>
            <person name="Brown E."/>
        </authorList>
    </citation>
    <scope>NUCLEOTIDE SEQUENCE [LARGE SCALE GENOMIC DNA]</scope>
    <source>
        <strain evidence="1 2">CFSAN001627</strain>
    </source>
</reference>
<evidence type="ECO:0000313" key="1">
    <source>
        <dbReference type="EMBL" id="EKN42997.1"/>
    </source>
</evidence>
<dbReference type="PATRIC" id="fig|1232189.3.peg.625"/>
<dbReference type="AlphaFoldDB" id="M1ZT63"/>
<reference evidence="1 2" key="1">
    <citation type="submission" date="2012-10" db="EMBL/GenBank/DDBJ databases">
        <authorList>
            <person name="Strain E.A."/>
            <person name="Brown E."/>
            <person name="Allard M.W."/>
            <person name="Gonzalez-Escalona N."/>
            <person name="Timme R."/>
        </authorList>
    </citation>
    <scope>NUCLEOTIDE SEQUENCE [LARGE SCALE GENOMIC DNA]</scope>
    <source>
        <strain evidence="1 2">CFSAN001627</strain>
    </source>
</reference>
<dbReference type="Proteomes" id="UP000011944">
    <property type="component" value="Unassembled WGS sequence"/>
</dbReference>
<name>M1ZT63_CLOBO</name>
<evidence type="ECO:0000313" key="2">
    <source>
        <dbReference type="Proteomes" id="UP000011944"/>
    </source>
</evidence>
<protein>
    <submittedName>
        <fullName evidence="1">Uncharacterized protein</fullName>
    </submittedName>
</protein>
<sequence length="89" mass="10442">MRIIDMNGKECPKDLEWGQEKYWQDRLMEIWSNHGVKGIAPTNEIESVHVGNASYPLNEIILKDGKKFYDELNSPSWAYEENQKMLNLL</sequence>
<organism evidence="1 2">
    <name type="scientific">Clostridium botulinum CFSAN001627</name>
    <dbReference type="NCBI Taxonomy" id="1232189"/>
    <lineage>
        <taxon>Bacteria</taxon>
        <taxon>Bacillati</taxon>
        <taxon>Bacillota</taxon>
        <taxon>Clostridia</taxon>
        <taxon>Eubacteriales</taxon>
        <taxon>Clostridiaceae</taxon>
        <taxon>Clostridium</taxon>
    </lineage>
</organism>